<evidence type="ECO:0000313" key="1">
    <source>
        <dbReference type="EMBL" id="QHT20727.1"/>
    </source>
</evidence>
<protein>
    <submittedName>
        <fullName evidence="1">Uncharacterized protein</fullName>
    </submittedName>
</protein>
<sequence>MYKGIERRNKGIKGEFSIIILLINYIMPRSFTVEAIYKSGKKSRISGGRYISEMPSAAAHKAFSQAYRSMRGKGAMTLEIHIRETTSRSAHKTYKYKVSKKATSKDVERGGENIHYSYYTKVKAI</sequence>
<proteinExistence type="predicted"/>
<reference evidence="1" key="1">
    <citation type="journal article" date="2020" name="Nature">
        <title>Giant virus diversity and host interactions through global metagenomics.</title>
        <authorList>
            <person name="Schulz F."/>
            <person name="Roux S."/>
            <person name="Paez-Espino D."/>
            <person name="Jungbluth S."/>
            <person name="Walsh D.A."/>
            <person name="Denef V.J."/>
            <person name="McMahon K.D."/>
            <person name="Konstantinidis K.T."/>
            <person name="Eloe-Fadrosh E.A."/>
            <person name="Kyrpides N.C."/>
            <person name="Woyke T."/>
        </authorList>
    </citation>
    <scope>NUCLEOTIDE SEQUENCE</scope>
    <source>
        <strain evidence="1">GVMAG-M-3300023174-68</strain>
    </source>
</reference>
<name>A0A6C0DV56_9ZZZZ</name>
<dbReference type="EMBL" id="MN739681">
    <property type="protein sequence ID" value="QHT20727.1"/>
    <property type="molecule type" value="Genomic_DNA"/>
</dbReference>
<dbReference type="AlphaFoldDB" id="A0A6C0DV56"/>
<organism evidence="1">
    <name type="scientific">viral metagenome</name>
    <dbReference type="NCBI Taxonomy" id="1070528"/>
    <lineage>
        <taxon>unclassified sequences</taxon>
        <taxon>metagenomes</taxon>
        <taxon>organismal metagenomes</taxon>
    </lineage>
</organism>
<accession>A0A6C0DV56</accession>